<proteinExistence type="predicted"/>
<evidence type="ECO:0008006" key="4">
    <source>
        <dbReference type="Google" id="ProtNLM"/>
    </source>
</evidence>
<evidence type="ECO:0000256" key="1">
    <source>
        <dbReference type="SAM" id="SignalP"/>
    </source>
</evidence>
<dbReference type="Proteomes" id="UP001446205">
    <property type="component" value="Unassembled WGS sequence"/>
</dbReference>
<organism evidence="2 3">
    <name type="scientific">Thermithiobacillus plumbiphilus</name>
    <dbReference type="NCBI Taxonomy" id="1729899"/>
    <lineage>
        <taxon>Bacteria</taxon>
        <taxon>Pseudomonadati</taxon>
        <taxon>Pseudomonadota</taxon>
        <taxon>Acidithiobacillia</taxon>
        <taxon>Acidithiobacillales</taxon>
        <taxon>Thermithiobacillaceae</taxon>
        <taxon>Thermithiobacillus</taxon>
    </lineage>
</organism>
<evidence type="ECO:0000313" key="3">
    <source>
        <dbReference type="Proteomes" id="UP001446205"/>
    </source>
</evidence>
<sequence length="435" mass="45798">MICLSKHLAVQGRGILAQSISAALVLTTALVAQNAAAVEAAFGGQYRINSYYVQNSNVAPDGTFEDAAASRLRIRQNIDLKFDENFSTHLQFELGHTRDNIITTSNPLRVRHAEMTYKFKNGITGEAGLVPLSDKFGDTQYSADWDFNPLAGLLYLPAGSGNLRLGAANLAQGAETSRVPGDFSLYTADYVLPLGGNNQVNVGGSLAQIAASDDQSNPRRTQLNYGVGARFSLTEGLLLNGFLQGSKTDKDLLGTNNDASGLAAKLELTGHAGAGDFGLMGTYATGKSNGTGFQPVMALAKTNGYWGYTGILTVQGPTDTGFDGDTVNISNNGYGLATVQAKYSFPITSNLSGYLGAGWLGGSKAAGRSGTVGTDVLAMGTYRFTKVLALNFGADYAKVKDSDSGYFQGAAGEFNQGVGVNRNKLALFSRLQAEF</sequence>
<gene>
    <name evidence="2" type="ORF">WOB96_02145</name>
</gene>
<protein>
    <recommendedName>
        <fullName evidence="4">Porin</fullName>
    </recommendedName>
</protein>
<evidence type="ECO:0000313" key="2">
    <source>
        <dbReference type="EMBL" id="MEK8088557.1"/>
    </source>
</evidence>
<comment type="caution">
    <text evidence="2">The sequence shown here is derived from an EMBL/GenBank/DDBJ whole genome shotgun (WGS) entry which is preliminary data.</text>
</comment>
<reference evidence="2 3" key="1">
    <citation type="submission" date="2024-04" db="EMBL/GenBank/DDBJ databases">
        <authorList>
            <person name="Abashina T."/>
            <person name="Shaikin A."/>
        </authorList>
    </citation>
    <scope>NUCLEOTIDE SEQUENCE [LARGE SCALE GENOMIC DNA]</scope>
    <source>
        <strain evidence="2 3">AAFK</strain>
    </source>
</reference>
<dbReference type="SUPFAM" id="SSF56935">
    <property type="entry name" value="Porins"/>
    <property type="match status" value="1"/>
</dbReference>
<feature type="signal peptide" evidence="1">
    <location>
        <begin position="1"/>
        <end position="37"/>
    </location>
</feature>
<accession>A0ABU9D6U0</accession>
<dbReference type="EMBL" id="JBBPCO010000002">
    <property type="protein sequence ID" value="MEK8088557.1"/>
    <property type="molecule type" value="Genomic_DNA"/>
</dbReference>
<feature type="chain" id="PRO_5046120418" description="Porin" evidence="1">
    <location>
        <begin position="38"/>
        <end position="435"/>
    </location>
</feature>
<dbReference type="RefSeq" id="WP_341369624.1">
    <property type="nucleotide sequence ID" value="NZ_JBBPCO010000002.1"/>
</dbReference>
<keyword evidence="1" id="KW-0732">Signal</keyword>
<keyword evidence="3" id="KW-1185">Reference proteome</keyword>
<name>A0ABU9D6U0_9PROT</name>